<evidence type="ECO:0000256" key="12">
    <source>
        <dbReference type="PROSITE-ProRule" id="PRU00267"/>
    </source>
</evidence>
<evidence type="ECO:0000256" key="4">
    <source>
        <dbReference type="ARBA" id="ARBA00022782"/>
    </source>
</evidence>
<keyword evidence="7 12" id="KW-0238">DNA-binding</keyword>
<sequence>MTLSSFPDAPNVHISQQVGRLWRNLSNDFREVYAKEARRLQSLHSLEFPDYKYQPRRRLRTLDGDEVDCHPSPLCSASNPPSSNINVVNSYFDELLQNGRPKSQPKPSFPSEFGSKERTNFTDGLLDFTVLRYNPNMDTLTSPQSINGERSIMKYQPEDSNVYQPAFNYPAITDSAANRLSWLDARSIEPFGLPTQTQVTFTGSSFLQPENIFPSNEHWYQYHKEGSFGDPLPLPGIETWTFSGSTI</sequence>
<dbReference type="GO" id="GO:0001228">
    <property type="term" value="F:DNA-binding transcription activator activity, RNA polymerase II-specific"/>
    <property type="evidence" value="ECO:0007669"/>
    <property type="project" value="TreeGrafter"/>
</dbReference>
<dbReference type="GO" id="GO:0030154">
    <property type="term" value="P:cell differentiation"/>
    <property type="evidence" value="ECO:0007669"/>
    <property type="project" value="UniProtKB-KW"/>
</dbReference>
<comment type="subcellular location">
    <subcellularLocation>
        <location evidence="1">Nucleus speckle</location>
    </subcellularLocation>
</comment>
<dbReference type="PANTHER" id="PTHR10270">
    <property type="entry name" value="SOX TRANSCRIPTION FACTOR"/>
    <property type="match status" value="1"/>
</dbReference>
<dbReference type="InterPro" id="IPR036910">
    <property type="entry name" value="HMG_box_dom_sf"/>
</dbReference>
<dbReference type="GO" id="GO:0000978">
    <property type="term" value="F:RNA polymerase II cis-regulatory region sequence-specific DNA binding"/>
    <property type="evidence" value="ECO:0007669"/>
    <property type="project" value="TreeGrafter"/>
</dbReference>
<comment type="similarity">
    <text evidence="2">Belongs to the SRY family.</text>
</comment>
<evidence type="ECO:0000256" key="7">
    <source>
        <dbReference type="ARBA" id="ARBA00023125"/>
    </source>
</evidence>
<dbReference type="Proteomes" id="UP000274429">
    <property type="component" value="Unassembled WGS sequence"/>
</dbReference>
<dbReference type="InterPro" id="IPR009071">
    <property type="entry name" value="HMG_box_dom"/>
</dbReference>
<comment type="function">
    <text evidence="11">Transcriptional regulator that controls a genetic switch in male development. It is necessary and sufficient for initiating male sex determination by directing the development of supporting cell precursors (pre-Sertoli cells) as Sertoli rather than granulosa cells. Involved in different aspects of gene regulation including promoter activation or repression. Binds to the DNA consensus sequence 5'-[AT]AACAA[AT]-3'. SRY HMG box recognizes DNA by partial intercalation in the minor groove and promotes DNA bending. Also involved in pre-mRNA splicing. In male adult brain involved in the maintenance of motor functions of dopaminergic neurons.</text>
</comment>
<keyword evidence="5" id="KW-0112">Calmodulin-binding</keyword>
<dbReference type="PROSITE" id="PS50118">
    <property type="entry name" value="HMG_BOX_2"/>
    <property type="match status" value="1"/>
</dbReference>
<evidence type="ECO:0000256" key="9">
    <source>
        <dbReference type="ARBA" id="ARBA00023163"/>
    </source>
</evidence>
<dbReference type="AlphaFoldDB" id="A0A3P7G5T2"/>
<proteinExistence type="inferred from homology"/>
<evidence type="ECO:0000256" key="1">
    <source>
        <dbReference type="ARBA" id="ARBA00004324"/>
    </source>
</evidence>
<evidence type="ECO:0000256" key="10">
    <source>
        <dbReference type="ARBA" id="ARBA00032498"/>
    </source>
</evidence>
<feature type="domain" description="HMG box" evidence="14">
    <location>
        <begin position="1"/>
        <end position="52"/>
    </location>
</feature>
<evidence type="ECO:0000256" key="13">
    <source>
        <dbReference type="SAM" id="MobiDB-lite"/>
    </source>
</evidence>
<gene>
    <name evidence="15" type="ORF">TTAC_LOCUS10627</name>
</gene>
<dbReference type="Pfam" id="PF00505">
    <property type="entry name" value="HMG_box"/>
    <property type="match status" value="1"/>
</dbReference>
<keyword evidence="8" id="KW-0010">Activator</keyword>
<dbReference type="PANTHER" id="PTHR10270:SF161">
    <property type="entry name" value="SEX-DETERMINING REGION Y PROTEIN"/>
    <property type="match status" value="1"/>
</dbReference>
<dbReference type="OrthoDB" id="6247875at2759"/>
<evidence type="ECO:0000256" key="11">
    <source>
        <dbReference type="ARBA" id="ARBA00045821"/>
    </source>
</evidence>
<evidence type="ECO:0000313" key="16">
    <source>
        <dbReference type="Proteomes" id="UP000274429"/>
    </source>
</evidence>
<dbReference type="InterPro" id="IPR050140">
    <property type="entry name" value="SRY-related_HMG-box_TF-like"/>
</dbReference>
<reference evidence="15 16" key="1">
    <citation type="submission" date="2018-11" db="EMBL/GenBank/DDBJ databases">
        <authorList>
            <consortium name="Pathogen Informatics"/>
        </authorList>
    </citation>
    <scope>NUCLEOTIDE SEQUENCE [LARGE SCALE GENOMIC DNA]</scope>
</reference>
<evidence type="ECO:0000313" key="15">
    <source>
        <dbReference type="EMBL" id="VDM35607.1"/>
    </source>
</evidence>
<dbReference type="GO" id="GO:0005516">
    <property type="term" value="F:calmodulin binding"/>
    <property type="evidence" value="ECO:0007669"/>
    <property type="project" value="UniProtKB-KW"/>
</dbReference>
<name>A0A3P7G5T2_HYDTA</name>
<feature type="DNA-binding region" description="HMG box" evidence="12">
    <location>
        <begin position="1"/>
        <end position="52"/>
    </location>
</feature>
<feature type="region of interest" description="Disordered" evidence="13">
    <location>
        <begin position="97"/>
        <end position="116"/>
    </location>
</feature>
<evidence type="ECO:0000259" key="14">
    <source>
        <dbReference type="PROSITE" id="PS50118"/>
    </source>
</evidence>
<keyword evidence="9" id="KW-0804">Transcription</keyword>
<organism evidence="15 16">
    <name type="scientific">Hydatigena taeniaeformis</name>
    <name type="common">Feline tapeworm</name>
    <name type="synonym">Taenia taeniaeformis</name>
    <dbReference type="NCBI Taxonomy" id="6205"/>
    <lineage>
        <taxon>Eukaryota</taxon>
        <taxon>Metazoa</taxon>
        <taxon>Spiralia</taxon>
        <taxon>Lophotrochozoa</taxon>
        <taxon>Platyhelminthes</taxon>
        <taxon>Cestoda</taxon>
        <taxon>Eucestoda</taxon>
        <taxon>Cyclophyllidea</taxon>
        <taxon>Taeniidae</taxon>
        <taxon>Hydatigera</taxon>
    </lineage>
</organism>
<dbReference type="GO" id="GO:0007548">
    <property type="term" value="P:sex differentiation"/>
    <property type="evidence" value="ECO:0007669"/>
    <property type="project" value="UniProtKB-KW"/>
</dbReference>
<dbReference type="Gene3D" id="1.10.30.10">
    <property type="entry name" value="High mobility group box domain"/>
    <property type="match status" value="1"/>
</dbReference>
<keyword evidence="4" id="KW-0221">Differentiation</keyword>
<dbReference type="SUPFAM" id="SSF47095">
    <property type="entry name" value="HMG-box"/>
    <property type="match status" value="1"/>
</dbReference>
<keyword evidence="16" id="KW-1185">Reference proteome</keyword>
<evidence type="ECO:0000256" key="3">
    <source>
        <dbReference type="ARBA" id="ARBA00019052"/>
    </source>
</evidence>
<protein>
    <recommendedName>
        <fullName evidence="3">Sex-determining region Y protein</fullName>
    </recommendedName>
    <alternativeName>
        <fullName evidence="10">Testis-determining factor</fullName>
    </alternativeName>
</protein>
<keyword evidence="12" id="KW-0539">Nucleus</keyword>
<evidence type="ECO:0000256" key="8">
    <source>
        <dbReference type="ARBA" id="ARBA00023159"/>
    </source>
</evidence>
<evidence type="ECO:0000256" key="5">
    <source>
        <dbReference type="ARBA" id="ARBA00022860"/>
    </source>
</evidence>
<dbReference type="GO" id="GO:0016607">
    <property type="term" value="C:nuclear speck"/>
    <property type="evidence" value="ECO:0007669"/>
    <property type="project" value="UniProtKB-SubCell"/>
</dbReference>
<evidence type="ECO:0000256" key="6">
    <source>
        <dbReference type="ARBA" id="ARBA00022928"/>
    </source>
</evidence>
<dbReference type="EMBL" id="UYWX01021956">
    <property type="protein sequence ID" value="VDM35607.1"/>
    <property type="molecule type" value="Genomic_DNA"/>
</dbReference>
<accession>A0A3P7G5T2</accession>
<evidence type="ECO:0000256" key="2">
    <source>
        <dbReference type="ARBA" id="ARBA00005998"/>
    </source>
</evidence>
<keyword evidence="6" id="KW-0726">Sexual differentiation</keyword>